<evidence type="ECO:0000259" key="7">
    <source>
        <dbReference type="Pfam" id="PF00350"/>
    </source>
</evidence>
<dbReference type="SUPFAM" id="SSF52540">
    <property type="entry name" value="P-loop containing nucleoside triphosphate hydrolases"/>
    <property type="match status" value="1"/>
</dbReference>
<dbReference type="PANTHER" id="PTHR10465">
    <property type="entry name" value="TRANSMEMBRANE GTPASE FZO1"/>
    <property type="match status" value="1"/>
</dbReference>
<evidence type="ECO:0000256" key="4">
    <source>
        <dbReference type="ARBA" id="ARBA00023134"/>
    </source>
</evidence>
<dbReference type="GO" id="GO:0003924">
    <property type="term" value="F:GTPase activity"/>
    <property type="evidence" value="ECO:0007669"/>
    <property type="project" value="InterPro"/>
</dbReference>
<evidence type="ECO:0000256" key="1">
    <source>
        <dbReference type="ARBA" id="ARBA00004370"/>
    </source>
</evidence>
<keyword evidence="3" id="KW-0378">Hydrolase</keyword>
<organism evidence="8 9">
    <name type="scientific">Sulfoacidibacillus thermotolerans</name>
    <name type="common">Acidibacillus sulfuroxidans</name>
    <dbReference type="NCBI Taxonomy" id="1765684"/>
    <lineage>
        <taxon>Bacteria</taxon>
        <taxon>Bacillati</taxon>
        <taxon>Bacillota</taxon>
        <taxon>Bacilli</taxon>
        <taxon>Bacillales</taxon>
        <taxon>Alicyclobacillaceae</taxon>
        <taxon>Sulfoacidibacillus</taxon>
    </lineage>
</organism>
<keyword evidence="2" id="KW-0547">Nucleotide-binding</keyword>
<keyword evidence="9" id="KW-1185">Reference proteome</keyword>
<evidence type="ECO:0000256" key="2">
    <source>
        <dbReference type="ARBA" id="ARBA00022741"/>
    </source>
</evidence>
<reference evidence="8 9" key="1">
    <citation type="submission" date="2016-11" db="EMBL/GenBank/DDBJ databases">
        <title>Comparative genomics of Acidibacillus ferroxidans species.</title>
        <authorList>
            <person name="Oliveira G."/>
            <person name="Nunes G."/>
            <person name="Oliveira R."/>
            <person name="Araujo F."/>
            <person name="Salim A."/>
            <person name="Scholte L."/>
            <person name="Morais D."/>
            <person name="Nancucheo I."/>
            <person name="Johnson D.B."/>
            <person name="Grail B."/>
            <person name="Bittencourt J."/>
            <person name="Valadares R."/>
        </authorList>
    </citation>
    <scope>NUCLEOTIDE SEQUENCE [LARGE SCALE GENOMIC DNA]</scope>
    <source>
        <strain evidence="8 9">Y002</strain>
    </source>
</reference>
<dbReference type="PANTHER" id="PTHR10465:SF0">
    <property type="entry name" value="SARCALUMENIN"/>
    <property type="match status" value="1"/>
</dbReference>
<dbReference type="Pfam" id="PF00350">
    <property type="entry name" value="Dynamin_N"/>
    <property type="match status" value="1"/>
</dbReference>
<dbReference type="InterPro" id="IPR045063">
    <property type="entry name" value="Dynamin_N"/>
</dbReference>
<dbReference type="EMBL" id="MPDK01000004">
    <property type="protein sequence ID" value="PWI58313.1"/>
    <property type="molecule type" value="Genomic_DNA"/>
</dbReference>
<name>A0A2U3DAN4_SULT2</name>
<keyword evidence="6" id="KW-0175">Coiled coil</keyword>
<dbReference type="GO" id="GO:0005525">
    <property type="term" value="F:GTP binding"/>
    <property type="evidence" value="ECO:0007669"/>
    <property type="project" value="UniProtKB-KW"/>
</dbReference>
<dbReference type="GO" id="GO:0016020">
    <property type="term" value="C:membrane"/>
    <property type="evidence" value="ECO:0007669"/>
    <property type="project" value="UniProtKB-SubCell"/>
</dbReference>
<dbReference type="Proteomes" id="UP000245380">
    <property type="component" value="Unassembled WGS sequence"/>
</dbReference>
<gene>
    <name evidence="8" type="ORF">BM613_03560</name>
</gene>
<feature type="coiled-coil region" evidence="6">
    <location>
        <begin position="302"/>
        <end position="333"/>
    </location>
</feature>
<evidence type="ECO:0000256" key="6">
    <source>
        <dbReference type="SAM" id="Coils"/>
    </source>
</evidence>
<keyword evidence="4" id="KW-0342">GTP-binding</keyword>
<dbReference type="InterPro" id="IPR027417">
    <property type="entry name" value="P-loop_NTPase"/>
</dbReference>
<accession>A0A2U3DAN4</accession>
<evidence type="ECO:0000256" key="3">
    <source>
        <dbReference type="ARBA" id="ARBA00022801"/>
    </source>
</evidence>
<feature type="coiled-coil region" evidence="6">
    <location>
        <begin position="488"/>
        <end position="515"/>
    </location>
</feature>
<dbReference type="Gene3D" id="3.40.50.300">
    <property type="entry name" value="P-loop containing nucleotide triphosphate hydrolases"/>
    <property type="match status" value="1"/>
</dbReference>
<dbReference type="AlphaFoldDB" id="A0A2U3DAN4"/>
<comment type="subcellular location">
    <subcellularLocation>
        <location evidence="1">Membrane</location>
    </subcellularLocation>
</comment>
<sequence>MPTDVMTEKQDLTRLLPIVHRLRASFAARKDEQRVERSELMAQKWMNRQVVLAFAGHFSAGKSTLINTLLGRELLPSSPLPTSANVVRMEFGYPHAEAFTASGEVITLTNLSEEVANLCRDGEHIDEVRIYSDTSYLQDGYVLIDTPGVDSTDPRHAEHTQKILYLANLVVYVADYNHVLSDMNLTFMRSQTDSGKQLVLVVNQIDKHNDFELPFEEFVAGIEQALAQWRIHCQGVYYVSALDHDFPGNQLELLQNDLPKLSRAAQTVVQAQSDLLTLIHEHDAWLSQTHTTSEEEMSVQVADELLSSYTKLSDQIEQEQMRIKQQIEEFSKQLTAIPAQAIIMPYDTTELAVAYIESLSEHFRVGFFTTAAKVAAERERRLENFVKDLTVRVEAGITLHLQQVGMQTARDTGLLNDYAANRFSVFHTFGGVEFVQSCVADGARRDRDYGYQFAKRVEEAIRDGFLGRVREVTERFAAELQAQARPLLEELLVRRAQLEQKRQQASAVVAIAREQEQWINSLRALVKSAEEMEGLE</sequence>
<comment type="caution">
    <text evidence="8">The sequence shown here is derived from an EMBL/GenBank/DDBJ whole genome shotgun (WGS) entry which is preliminary data.</text>
</comment>
<dbReference type="InterPro" id="IPR027094">
    <property type="entry name" value="Mitofusin_fam"/>
</dbReference>
<proteinExistence type="predicted"/>
<feature type="domain" description="Dynamin N-terminal" evidence="7">
    <location>
        <begin position="53"/>
        <end position="205"/>
    </location>
</feature>
<evidence type="ECO:0000256" key="5">
    <source>
        <dbReference type="ARBA" id="ARBA00023136"/>
    </source>
</evidence>
<protein>
    <recommendedName>
        <fullName evidence="7">Dynamin N-terminal domain-containing protein</fullName>
    </recommendedName>
</protein>
<dbReference type="CDD" id="cd09912">
    <property type="entry name" value="DLP_2"/>
    <property type="match status" value="1"/>
</dbReference>
<keyword evidence="5" id="KW-0472">Membrane</keyword>
<evidence type="ECO:0000313" key="8">
    <source>
        <dbReference type="EMBL" id="PWI58313.1"/>
    </source>
</evidence>
<evidence type="ECO:0000313" key="9">
    <source>
        <dbReference type="Proteomes" id="UP000245380"/>
    </source>
</evidence>